<protein>
    <submittedName>
        <fullName evidence="1">Uncharacterized protein</fullName>
    </submittedName>
</protein>
<name>A0ABY0GU08_9PEZI</name>
<organism evidence="1 2">
    <name type="scientific">Monosporascus cannonballus</name>
    <dbReference type="NCBI Taxonomy" id="155416"/>
    <lineage>
        <taxon>Eukaryota</taxon>
        <taxon>Fungi</taxon>
        <taxon>Dikarya</taxon>
        <taxon>Ascomycota</taxon>
        <taxon>Pezizomycotina</taxon>
        <taxon>Sordariomycetes</taxon>
        <taxon>Xylariomycetidae</taxon>
        <taxon>Xylariales</taxon>
        <taxon>Xylariales incertae sedis</taxon>
        <taxon>Monosporascus</taxon>
    </lineage>
</organism>
<proteinExistence type="predicted"/>
<dbReference type="EMBL" id="QJNS01000481">
    <property type="protein sequence ID" value="RYO77263.1"/>
    <property type="molecule type" value="Genomic_DNA"/>
</dbReference>
<sequence>MWNELHAPKALSPHLDVRTIDGLVLEDDESRIVGFTTKHIASGSLAGDRARSFELGWTKQLFDALDFANLEKGISQRRLTPASLPMEPESDRLLLCDWSAAARRRRRGGRRLHPLRDPHA</sequence>
<comment type="caution">
    <text evidence="1">The sequence shown here is derived from an EMBL/GenBank/DDBJ whole genome shotgun (WGS) entry which is preliminary data.</text>
</comment>
<reference evidence="1 2" key="1">
    <citation type="submission" date="2018-06" db="EMBL/GenBank/DDBJ databases">
        <title>Complete Genomes of Monosporascus.</title>
        <authorList>
            <person name="Robinson A.J."/>
            <person name="Natvig D.O."/>
        </authorList>
    </citation>
    <scope>NUCLEOTIDE SEQUENCE [LARGE SCALE GENOMIC DNA]</scope>
    <source>
        <strain evidence="1 2">CBS 609.92</strain>
    </source>
</reference>
<gene>
    <name evidence="1" type="ORF">DL762_009379</name>
</gene>
<dbReference type="Proteomes" id="UP000294003">
    <property type="component" value="Unassembled WGS sequence"/>
</dbReference>
<accession>A0ABY0GU08</accession>
<evidence type="ECO:0000313" key="2">
    <source>
        <dbReference type="Proteomes" id="UP000294003"/>
    </source>
</evidence>
<keyword evidence="2" id="KW-1185">Reference proteome</keyword>
<evidence type="ECO:0000313" key="1">
    <source>
        <dbReference type="EMBL" id="RYO77263.1"/>
    </source>
</evidence>